<dbReference type="PANTHER" id="PTHR28004">
    <property type="entry name" value="ZGC:162816-RELATED"/>
    <property type="match status" value="1"/>
</dbReference>
<dbReference type="EMBL" id="SOGJ01000015">
    <property type="protein sequence ID" value="TFC99294.1"/>
    <property type="molecule type" value="Genomic_DNA"/>
</dbReference>
<feature type="domain" description="Alanine racemase N-terminal" evidence="1">
    <location>
        <begin position="37"/>
        <end position="212"/>
    </location>
</feature>
<dbReference type="InterPro" id="IPR001608">
    <property type="entry name" value="Ala_racemase_N"/>
</dbReference>
<evidence type="ECO:0000313" key="3">
    <source>
        <dbReference type="Proteomes" id="UP000298355"/>
    </source>
</evidence>
<dbReference type="Gene3D" id="3.20.20.10">
    <property type="entry name" value="Alanine racemase"/>
    <property type="match status" value="1"/>
</dbReference>
<comment type="caution">
    <text evidence="2">The sequence shown here is derived from an EMBL/GenBank/DDBJ whole genome shotgun (WGS) entry which is preliminary data.</text>
</comment>
<dbReference type="RefSeq" id="WP_134362899.1">
    <property type="nucleotide sequence ID" value="NZ_SOGJ01000015.1"/>
</dbReference>
<dbReference type="Pfam" id="PF01168">
    <property type="entry name" value="Ala_racemase_N"/>
    <property type="match status" value="1"/>
</dbReference>
<reference evidence="2 3" key="1">
    <citation type="submission" date="2019-03" db="EMBL/GenBank/DDBJ databases">
        <title>Genomics of glacier-inhabiting Cryobacterium strains.</title>
        <authorList>
            <person name="Liu Q."/>
            <person name="Xin Y.-H."/>
        </authorList>
    </citation>
    <scope>NUCLEOTIDE SEQUENCE [LARGE SCALE GENOMIC DNA]</scope>
    <source>
        <strain evidence="2 3">TMT4-23</strain>
    </source>
</reference>
<evidence type="ECO:0000313" key="2">
    <source>
        <dbReference type="EMBL" id="TFC99294.1"/>
    </source>
</evidence>
<dbReference type="Proteomes" id="UP000298355">
    <property type="component" value="Unassembled WGS sequence"/>
</dbReference>
<proteinExistence type="predicted"/>
<organism evidence="2 3">
    <name type="scientific">Cryobacterium breve</name>
    <dbReference type="NCBI Taxonomy" id="1259258"/>
    <lineage>
        <taxon>Bacteria</taxon>
        <taxon>Bacillati</taxon>
        <taxon>Actinomycetota</taxon>
        <taxon>Actinomycetes</taxon>
        <taxon>Micrococcales</taxon>
        <taxon>Microbacteriaceae</taxon>
        <taxon>Cryobacterium</taxon>
    </lineage>
</organism>
<dbReference type="InterPro" id="IPR029066">
    <property type="entry name" value="PLP-binding_barrel"/>
</dbReference>
<protein>
    <submittedName>
        <fullName evidence="2">Amino acid deaminase/aldolase</fullName>
    </submittedName>
</protein>
<gene>
    <name evidence="2" type="ORF">E3O65_06365</name>
</gene>
<dbReference type="SUPFAM" id="SSF51419">
    <property type="entry name" value="PLP-binding barrel"/>
    <property type="match status" value="1"/>
</dbReference>
<evidence type="ECO:0000259" key="1">
    <source>
        <dbReference type="Pfam" id="PF01168"/>
    </source>
</evidence>
<dbReference type="CDD" id="cd06813">
    <property type="entry name" value="PLPDE_III_DSD_D-TA_like_2"/>
    <property type="match status" value="1"/>
</dbReference>
<accession>A0ABY2J2Y5</accession>
<name>A0ABY2J2Y5_9MICO</name>
<keyword evidence="3" id="KW-1185">Reference proteome</keyword>
<sequence length="410" mass="43603">MLDLSQRPVERPWLNPGLFWPALTAATAHLDAPVAAVHLEALRHNAHDMLDRAAGTPLRVASKSIRVRGVLEAILALPGYRGVLAYTLAEALWLAETVTDVVVGYPTADRAAIVRLGRSDQLAETVTLMVDSVAHLDVIDAVLPPGSRAPIRVCIDLDASWETPLLGHLGVWRSPVHTPDDARRLAVAILARPGFHLVGVMSYEAQVAGIGDRPAGKPVRGMLNRWVRRRSVAEIGERRGAVVRAVREIAPLEFVNGGGTGSVETTRGDASVTDVAVGSGFLGGHLFDNYASFRPAPAAAVAFSVVRKPSPGMAVLLGGGWIASGVPGADRVPRLVWPDGLRLVPREMAGEAQTPITGAGAARLQVGDRVWARHTKSGELSEHVNEVALVENGQVVDILPTYRGEGKAFL</sequence>
<dbReference type="InterPro" id="IPR051466">
    <property type="entry name" value="D-amino_acid_metab_enzyme"/>
</dbReference>
<dbReference type="PANTHER" id="PTHR28004:SF2">
    <property type="entry name" value="D-SERINE DEHYDRATASE"/>
    <property type="match status" value="1"/>
</dbReference>